<dbReference type="Pfam" id="PF05359">
    <property type="entry name" value="DUF748"/>
    <property type="match status" value="1"/>
</dbReference>
<evidence type="ECO:0000313" key="3">
    <source>
        <dbReference type="EMBL" id="TMQ52441.1"/>
    </source>
</evidence>
<reference evidence="3 4" key="1">
    <citation type="journal article" date="2019" name="Nat. Microbiol.">
        <title>Mediterranean grassland soil C-N compound turnover is dependent on rainfall and depth, and is mediated by genomically divergent microorganisms.</title>
        <authorList>
            <person name="Diamond S."/>
            <person name="Andeer P.F."/>
            <person name="Li Z."/>
            <person name="Crits-Christoph A."/>
            <person name="Burstein D."/>
            <person name="Anantharaman K."/>
            <person name="Lane K.R."/>
            <person name="Thomas B.C."/>
            <person name="Pan C."/>
            <person name="Northen T.R."/>
            <person name="Banfield J.F."/>
        </authorList>
    </citation>
    <scope>NUCLEOTIDE SEQUENCE [LARGE SCALE GENOMIC DNA]</scope>
    <source>
        <strain evidence="3">WS_3</strain>
    </source>
</reference>
<sequence>MVIFARRRQGEGAPKASGSGPLRTVAGILLAFAALIAISWVALLVLFPPAKLKATVAAQLSSTLSREVRFSGVSIGLFPPVHLDLRGPVLAEPGGFGDGAAFQARSVELDLEILPLFSRRIVVKRLTVDEPALHLLLRPDGSSNFDGIARPSRPGARAARPMDFAVHELSIRRGRLLIDDLRAGRRTAFGLESRIALGARGGAAFSTSGTSTISGLALGPLSASRLSDLDPSLSKLEWKIEHRGAFDVSRKRLALERLALGLGGAELALSGVVDDPGPRARLDLHALGSKIDLRQVIGFLALADAQPLKGLQGSGTMELDLRARGALGRRPPELTGSLSLADAAFRYPGAPARVEGLSFTARFAPDSLGIGNLAARVVAGGGPATPVRARLAVTHFDDPRVWFAVRGDVDLAAIGPIVAPKDTRLSGRAALDVSGQGRAKDPGSIALQGRARLAGVGVESPALPKRIEGLEGAITFSPAGAAVAGLGARAGKSSFTLDGSVTRPLALLAKPGSVPPSGVRFNLRSPYLDLAEILPVTPGAPRVPNASGGGEVSIARLINQRLDARNVAARVELEPGILAVPQFSLATLGGSMAGAARFDLREPRSPGFNVKVRIDSVEADALLSTWTPAKGLLHGALSTTLDLSGAGVERRDLTRTLTAIGVAAVANGTLGPAPALEEIAKLTGIPAFRTTRFRDAKLPFRIERGRVVTDPVVLDGPHGEWRLSGAIGFDGSLDYAVSTTVPAELAAGLGSRAALAAGALADPQGRILIDLRVSGTAKSPRVSWDPTSMRNRLAGRASEAIQQQRERLEQQLRDEAEARRKAVEDSARSAAAVYRKAIEDSLKRKARDVLKGFFGGPRDTAGK</sequence>
<dbReference type="Proteomes" id="UP000320184">
    <property type="component" value="Unassembled WGS sequence"/>
</dbReference>
<evidence type="ECO:0000313" key="4">
    <source>
        <dbReference type="Proteomes" id="UP000320184"/>
    </source>
</evidence>
<organism evidence="3 4">
    <name type="scientific">Eiseniibacteriota bacterium</name>
    <dbReference type="NCBI Taxonomy" id="2212470"/>
    <lineage>
        <taxon>Bacteria</taxon>
        <taxon>Candidatus Eiseniibacteriota</taxon>
    </lineage>
</organism>
<evidence type="ECO:0000256" key="2">
    <source>
        <dbReference type="SAM" id="Phobius"/>
    </source>
</evidence>
<comment type="caution">
    <text evidence="3">The sequence shown here is derived from an EMBL/GenBank/DDBJ whole genome shotgun (WGS) entry which is preliminary data.</text>
</comment>
<name>A0A538SM46_UNCEI</name>
<dbReference type="GO" id="GO:0005886">
    <property type="term" value="C:plasma membrane"/>
    <property type="evidence" value="ECO:0007669"/>
    <property type="project" value="TreeGrafter"/>
</dbReference>
<dbReference type="InterPro" id="IPR008023">
    <property type="entry name" value="DUF748"/>
</dbReference>
<keyword evidence="2" id="KW-0472">Membrane</keyword>
<dbReference type="InterPro" id="IPR052894">
    <property type="entry name" value="AsmA-related"/>
</dbReference>
<evidence type="ECO:0000256" key="1">
    <source>
        <dbReference type="SAM" id="Coils"/>
    </source>
</evidence>
<keyword evidence="1" id="KW-0175">Coiled coil</keyword>
<dbReference type="AlphaFoldDB" id="A0A538SM46"/>
<gene>
    <name evidence="3" type="ORF">E6K73_02830</name>
</gene>
<dbReference type="PANTHER" id="PTHR30441:SF8">
    <property type="entry name" value="DUF748 DOMAIN-CONTAINING PROTEIN"/>
    <property type="match status" value="1"/>
</dbReference>
<feature type="coiled-coil region" evidence="1">
    <location>
        <begin position="791"/>
        <end position="825"/>
    </location>
</feature>
<keyword evidence="2" id="KW-0812">Transmembrane</keyword>
<dbReference type="EMBL" id="VBOT01000033">
    <property type="protein sequence ID" value="TMQ52441.1"/>
    <property type="molecule type" value="Genomic_DNA"/>
</dbReference>
<protein>
    <submittedName>
        <fullName evidence="3">AsmA family protein</fullName>
    </submittedName>
</protein>
<keyword evidence="2" id="KW-1133">Transmembrane helix</keyword>
<dbReference type="GO" id="GO:0090313">
    <property type="term" value="P:regulation of protein targeting to membrane"/>
    <property type="evidence" value="ECO:0007669"/>
    <property type="project" value="TreeGrafter"/>
</dbReference>
<proteinExistence type="predicted"/>
<accession>A0A538SM46</accession>
<dbReference type="PANTHER" id="PTHR30441">
    <property type="entry name" value="DUF748 DOMAIN-CONTAINING PROTEIN"/>
    <property type="match status" value="1"/>
</dbReference>
<feature type="transmembrane region" description="Helical" evidence="2">
    <location>
        <begin position="25"/>
        <end position="47"/>
    </location>
</feature>